<keyword evidence="1" id="KW-1133">Transmembrane helix</keyword>
<accession>A0A169RBR6</accession>
<evidence type="ECO:0000256" key="1">
    <source>
        <dbReference type="SAM" id="Phobius"/>
    </source>
</evidence>
<dbReference type="AlphaFoldDB" id="A0A169RBR6"/>
<protein>
    <submittedName>
        <fullName evidence="2">Transposase</fullName>
    </submittedName>
</protein>
<feature type="transmembrane region" description="Helical" evidence="1">
    <location>
        <begin position="40"/>
        <end position="57"/>
    </location>
</feature>
<dbReference type="EMBL" id="AP014809">
    <property type="protein sequence ID" value="BAU92602.1"/>
    <property type="molecule type" value="Genomic_DNA"/>
</dbReference>
<sequence length="58" mass="6535">MAADKGYNASWLRADLREKGITPVIPGKRGRKHRIRHDKLVRDYASALALAAVIAFWC</sequence>
<organism evidence="2 3">
    <name type="scientific">Methylorubrum populi</name>
    <dbReference type="NCBI Taxonomy" id="223967"/>
    <lineage>
        <taxon>Bacteria</taxon>
        <taxon>Pseudomonadati</taxon>
        <taxon>Pseudomonadota</taxon>
        <taxon>Alphaproteobacteria</taxon>
        <taxon>Hyphomicrobiales</taxon>
        <taxon>Methylobacteriaceae</taxon>
        <taxon>Methylorubrum</taxon>
    </lineage>
</organism>
<reference evidence="2 3" key="1">
    <citation type="journal article" date="2016" name="Genome Announc.">
        <title>Complete Genome Sequence of Methylobacterium populi P-1M, Isolated from Pink-Pigmented Household Biofilm.</title>
        <authorList>
            <person name="Morohoshi T."/>
            <person name="Ikeda T."/>
        </authorList>
    </citation>
    <scope>NUCLEOTIDE SEQUENCE [LARGE SCALE GENOMIC DNA]</scope>
    <source>
        <strain evidence="2 3">P-1M</strain>
    </source>
</reference>
<keyword evidence="1" id="KW-0812">Transmembrane</keyword>
<evidence type="ECO:0000313" key="2">
    <source>
        <dbReference type="EMBL" id="BAU92602.1"/>
    </source>
</evidence>
<name>A0A169RBR6_9HYPH</name>
<keyword evidence="1" id="KW-0472">Membrane</keyword>
<evidence type="ECO:0000313" key="3">
    <source>
        <dbReference type="Proteomes" id="UP000218288"/>
    </source>
</evidence>
<gene>
    <name evidence="2" type="ORF">MPPM_3997</name>
</gene>
<dbReference type="Proteomes" id="UP000218288">
    <property type="component" value="Chromosome"/>
</dbReference>
<proteinExistence type="predicted"/>